<evidence type="ECO:0000259" key="4">
    <source>
        <dbReference type="Pfam" id="PF09937"/>
    </source>
</evidence>
<dbReference type="KEGG" id="bpt:Bpet2454"/>
<dbReference type="InterPro" id="IPR001646">
    <property type="entry name" value="5peptide_repeat"/>
</dbReference>
<accession>A9IN70</accession>
<dbReference type="Pfam" id="PF00805">
    <property type="entry name" value="Pentapeptide"/>
    <property type="match status" value="4"/>
</dbReference>
<dbReference type="EMBL" id="AM902716">
    <property type="protein sequence ID" value="CAP42796.1"/>
    <property type="molecule type" value="Genomic_DNA"/>
</dbReference>
<gene>
    <name evidence="5" type="ordered locus">Bpet2454</name>
</gene>
<dbReference type="PROSITE" id="PS51257">
    <property type="entry name" value="PROKAR_LIPOPROTEIN"/>
    <property type="match status" value="1"/>
</dbReference>
<dbReference type="Pfam" id="PF09937">
    <property type="entry name" value="DUF2169"/>
    <property type="match status" value="1"/>
</dbReference>
<keyword evidence="1" id="KW-0677">Repeat</keyword>
<sequence length="873" mass="94854">MKVAKSTDVLLLLGRQSLGGRPSLTVTVGYACGIDGTRLTEQQAWAWLAPMFDKEPFDLGEKKARGSYAVAGMACAPAGQAVTGITVRAGVGELHKSLLVQGNRYWTRGIAGWQPSAPQPFERMALDLPHAYGASGWLHNPHGRGHCADPDQADGVALPNVEHPRHPVLKPSDVPPLAALGPLPQGSPERARWLGTLDESWQRRRLPWLPDDTDPRWFDRVQQDQCREGYWRGDEPWFAEHMHPRQPVLRGKLPGLRPRLLLRAAREPEQRFEAPLDLDTVWLFPTDERVLVLYRASVAVTREDAADMLGLAVFTETLDQAALSTEHWAAVWRQQEEKVAKPPKPAASTAPADADAAAAAAATSQAATEHKAAILKELADGQKEAIGEADRMMKALGRPPVSSRFANAGMQVAEDADPVPMAWPQEPVAFAQAVRAYVKAELQAGEAEARATMKRYGLDADAMLARSQANPASQIDDPAELFASLPVTPEKRQALLKEYQAFMAQMDALEARAADIQRQADAMQAEPAPPPGIDEPLPAGARTPLDRDTLLARHAAGQSCAWALLQDLDLSGVALRGVDLSHALLQRCVLRQADLERSNFLEAELQQCDLVEARLEQARFSRAMLTDCTLDGAAAPGADFSQAWLKKNSLAKAQLSKTQWRNAQVAQCGFEEAGMPDAQGDRAQFKSCRLPGVNAARAQFQWATFDQCDLAAAVFDEAMLAKATLIASQAGGATFAGARMPGLRILKGTDLSGARLDRAQMDGASLQDSCLAQATLREARLDRGLLKNCDLTGSDAWHLVARAANFVGSRVARASWRGANLMQSRWGEAVLEDVDMTGVNLHAADTRRVSAQGVQLAQALLTRCRLLQDYARD</sequence>
<evidence type="ECO:0000256" key="2">
    <source>
        <dbReference type="SAM" id="Coils"/>
    </source>
</evidence>
<evidence type="ECO:0000256" key="3">
    <source>
        <dbReference type="SAM" id="MobiDB-lite"/>
    </source>
</evidence>
<evidence type="ECO:0000313" key="5">
    <source>
        <dbReference type="EMBL" id="CAP42796.1"/>
    </source>
</evidence>
<dbReference type="AlphaFoldDB" id="A9IN70"/>
<dbReference type="PANTHER" id="PTHR47485:SF1">
    <property type="entry name" value="THYLAKOID LUMENAL 17.4 KDA PROTEIN, CHLOROPLASTIC"/>
    <property type="match status" value="1"/>
</dbReference>
<protein>
    <submittedName>
        <fullName evidence="5">Secreted protein</fullName>
    </submittedName>
</protein>
<dbReference type="Proteomes" id="UP000001225">
    <property type="component" value="Chromosome"/>
</dbReference>
<evidence type="ECO:0000256" key="1">
    <source>
        <dbReference type="ARBA" id="ARBA00022737"/>
    </source>
</evidence>
<feature type="region of interest" description="Disordered" evidence="3">
    <location>
        <begin position="335"/>
        <end position="354"/>
    </location>
</feature>
<organism evidence="5 6">
    <name type="scientific">Bordetella petrii (strain ATCC BAA-461 / DSM 12804 / CCUG 43448 / CIP 107267 / Se-1111R)</name>
    <dbReference type="NCBI Taxonomy" id="340100"/>
    <lineage>
        <taxon>Bacteria</taxon>
        <taxon>Pseudomonadati</taxon>
        <taxon>Pseudomonadota</taxon>
        <taxon>Betaproteobacteria</taxon>
        <taxon>Burkholderiales</taxon>
        <taxon>Alcaligenaceae</taxon>
        <taxon>Bordetella</taxon>
    </lineage>
</organism>
<dbReference type="eggNOG" id="COG5351">
    <property type="taxonomic scope" value="Bacteria"/>
</dbReference>
<proteinExistence type="predicted"/>
<keyword evidence="6" id="KW-1185">Reference proteome</keyword>
<dbReference type="STRING" id="94624.Bpet2454"/>
<evidence type="ECO:0000313" key="6">
    <source>
        <dbReference type="Proteomes" id="UP000001225"/>
    </source>
</evidence>
<reference evidence="5 6" key="1">
    <citation type="journal article" date="2008" name="BMC Genomics">
        <title>The missing link: Bordetella petrii is endowed with both the metabolic versatility of environmental bacteria and virulence traits of pathogenic Bordetellae.</title>
        <authorList>
            <person name="Gross R."/>
            <person name="Guzman C.A."/>
            <person name="Sebaihia M."/>
            <person name="Martins Dos Santos V.A."/>
            <person name="Pieper D.H."/>
            <person name="Koebnik R."/>
            <person name="Lechner M."/>
            <person name="Bartels D."/>
            <person name="Buhrmester J."/>
            <person name="Choudhuri J.V."/>
            <person name="Ebensen T."/>
            <person name="Gaigalat L."/>
            <person name="Herrmann S."/>
            <person name="Khachane A.N."/>
            <person name="Larisch C."/>
            <person name="Link S."/>
            <person name="Linke B."/>
            <person name="Meyer F."/>
            <person name="Mormann S."/>
            <person name="Nakunst D."/>
            <person name="Rueckert C."/>
            <person name="Schneiker-Bekel S."/>
            <person name="Schulze K."/>
            <person name="Vorhoelter F.J."/>
            <person name="Yevsa T."/>
            <person name="Engle J.T."/>
            <person name="Goldman W.E."/>
            <person name="Puehler A."/>
            <person name="Goebel U.B."/>
            <person name="Goesmann A."/>
            <person name="Bloecker H."/>
            <person name="Kaiser O."/>
            <person name="Martinez-Arias R."/>
        </authorList>
    </citation>
    <scope>NUCLEOTIDE SEQUENCE [LARGE SCALE GENOMIC DNA]</scope>
    <source>
        <strain evidence="6">ATCC BAA-461 / DSM 12804 / CCUG 43448 / CIP 107267 / Se-1111R</strain>
    </source>
</reference>
<feature type="coiled-coil region" evidence="2">
    <location>
        <begin position="492"/>
        <end position="526"/>
    </location>
</feature>
<dbReference type="SUPFAM" id="SSF141571">
    <property type="entry name" value="Pentapeptide repeat-like"/>
    <property type="match status" value="3"/>
</dbReference>
<dbReference type="eggNOG" id="COG1357">
    <property type="taxonomic scope" value="Bacteria"/>
</dbReference>
<dbReference type="InterPro" id="IPR018683">
    <property type="entry name" value="DUF2169"/>
</dbReference>
<dbReference type="PANTHER" id="PTHR47485">
    <property type="entry name" value="THYLAKOID LUMENAL 17.4 KDA PROTEIN, CHLOROPLASTIC"/>
    <property type="match status" value="1"/>
</dbReference>
<feature type="compositionally biased region" description="Low complexity" evidence="3">
    <location>
        <begin position="175"/>
        <end position="188"/>
    </location>
</feature>
<keyword evidence="2" id="KW-0175">Coiled coil</keyword>
<feature type="domain" description="DUF2169" evidence="4">
    <location>
        <begin position="26"/>
        <end position="295"/>
    </location>
</feature>
<dbReference type="Gene3D" id="2.160.20.80">
    <property type="entry name" value="E3 ubiquitin-protein ligase SopA"/>
    <property type="match status" value="2"/>
</dbReference>
<name>A9IN70_BORPD</name>
<feature type="region of interest" description="Disordered" evidence="3">
    <location>
        <begin position="152"/>
        <end position="189"/>
    </location>
</feature>